<dbReference type="AlphaFoldDB" id="A0A2A6C1B5"/>
<comment type="subcellular location">
    <subcellularLocation>
        <location evidence="1">Membrane</location>
    </subcellularLocation>
</comment>
<dbReference type="InterPro" id="IPR019424">
    <property type="entry name" value="7TM_GPCR_Srsx"/>
</dbReference>
<dbReference type="InterPro" id="IPR000276">
    <property type="entry name" value="GPCR_Rhodpsn"/>
</dbReference>
<name>A0A2A6C1B5_PRIPA</name>
<dbReference type="EnsemblMetazoa" id="PPA29052.1">
    <property type="protein sequence ID" value="PPA29052.1"/>
    <property type="gene ID" value="WBGene00118606"/>
</dbReference>
<dbReference type="InterPro" id="IPR047130">
    <property type="entry name" value="7TM_GPCR_Srsx_nematod"/>
</dbReference>
<dbReference type="SMART" id="SM01381">
    <property type="entry name" value="7TM_GPCR_Srsx"/>
    <property type="match status" value="1"/>
</dbReference>
<evidence type="ECO:0000256" key="3">
    <source>
        <dbReference type="ARBA" id="ARBA00022989"/>
    </source>
</evidence>
<proteinExistence type="predicted"/>
<dbReference type="PANTHER" id="PTHR23360:SF37">
    <property type="entry name" value="G-PROTEIN COUPLED RECEPTORS FAMILY 1 PROFILE DOMAIN-CONTAINING PROTEIN"/>
    <property type="match status" value="1"/>
</dbReference>
<keyword evidence="4" id="KW-0472">Membrane</keyword>
<keyword evidence="2" id="KW-0812">Transmembrane</keyword>
<protein>
    <submittedName>
        <fullName evidence="5">G protein-coupled receptor</fullName>
    </submittedName>
</protein>
<gene>
    <name evidence="5" type="primary">WBGene00118606</name>
</gene>
<dbReference type="InterPro" id="IPR017452">
    <property type="entry name" value="GPCR_Rhodpsn_7TM"/>
</dbReference>
<dbReference type="PROSITE" id="PS50262">
    <property type="entry name" value="G_PROTEIN_RECEP_F1_2"/>
    <property type="match status" value="1"/>
</dbReference>
<dbReference type="GO" id="GO:0016020">
    <property type="term" value="C:membrane"/>
    <property type="evidence" value="ECO:0007669"/>
    <property type="project" value="UniProtKB-SubCell"/>
</dbReference>
<dbReference type="Gene3D" id="1.20.1070.10">
    <property type="entry name" value="Rhodopsin 7-helix transmembrane proteins"/>
    <property type="match status" value="1"/>
</dbReference>
<reference evidence="5" key="2">
    <citation type="submission" date="2022-06" db="UniProtKB">
        <authorList>
            <consortium name="EnsemblMetazoa"/>
        </authorList>
    </citation>
    <scope>IDENTIFICATION</scope>
    <source>
        <strain evidence="5">PS312</strain>
    </source>
</reference>
<dbReference type="SUPFAM" id="SSF81321">
    <property type="entry name" value="Family A G protein-coupled receptor-like"/>
    <property type="match status" value="1"/>
</dbReference>
<keyword evidence="6" id="KW-1185">Reference proteome</keyword>
<evidence type="ECO:0000313" key="5">
    <source>
        <dbReference type="EnsemblMetazoa" id="PPA29052.1"/>
    </source>
</evidence>
<keyword evidence="3" id="KW-1133">Transmembrane helix</keyword>
<sequence length="584" mass="65307">MQSDDYIVSVFIYVFAGLGVYGNICFILTVYRTKELQNARAFLLSTLCVMHVIVLIVFVVTRIFYTNRIPTTRQTCLLLYSLPPAIYAASHHAMLYLVLVVDVVIALVTPLKYNRFPRLVYVIAVQTPCFIYGSGLIIAHLLSPTQTETVTNQCLFADVFESSVANFRIQFGSALNMAIVVLYVIVIGLLLKYRHLRKHRQAIKSVMILAMFFVLSQFLVFAIAYLAYFFPQPMAGNIRAFHKKYAITYALPAYSLTYYVHFFISKDYRKALSKTGICGVYYEWLKSAQLSITVVPMADDIIVSIFIYIYASFGVYGNICFILTVYRTKEENARAILLCIICGMHIQVLTVFVVSRIFYTFSIPTTRQTCFLLFSLPPGHYAASHHAMLNLILVADVVVALVAPIKARTEIQSLSSADIRNRCSKALLHLWNRPSYRSFAHSNSKVNNTAYATTAYPLVYYVHFFISKDYRQALSKTGLCGIYYARLEQEQLNITVHILLLYLSLVPPAVAIMSSSATSTSDGSINMIDAPAVRLRAAGARWPVHTAGAAVVCGCWCWSGAVGVQAPPPPLLLPPPAKRGDRSG</sequence>
<evidence type="ECO:0000313" key="6">
    <source>
        <dbReference type="Proteomes" id="UP000005239"/>
    </source>
</evidence>
<organism evidence="5 6">
    <name type="scientific">Pristionchus pacificus</name>
    <name type="common">Parasitic nematode worm</name>
    <dbReference type="NCBI Taxonomy" id="54126"/>
    <lineage>
        <taxon>Eukaryota</taxon>
        <taxon>Metazoa</taxon>
        <taxon>Ecdysozoa</taxon>
        <taxon>Nematoda</taxon>
        <taxon>Chromadorea</taxon>
        <taxon>Rhabditida</taxon>
        <taxon>Rhabditina</taxon>
        <taxon>Diplogasteromorpha</taxon>
        <taxon>Diplogasteroidea</taxon>
        <taxon>Neodiplogasteridae</taxon>
        <taxon>Pristionchus</taxon>
    </lineage>
</organism>
<accession>A0A2A6C1B5</accession>
<accession>A0A8R1YRX4</accession>
<reference evidence="6" key="1">
    <citation type="journal article" date="2008" name="Nat. Genet.">
        <title>The Pristionchus pacificus genome provides a unique perspective on nematode lifestyle and parasitism.</title>
        <authorList>
            <person name="Dieterich C."/>
            <person name="Clifton S.W."/>
            <person name="Schuster L.N."/>
            <person name="Chinwalla A."/>
            <person name="Delehaunty K."/>
            <person name="Dinkelacker I."/>
            <person name="Fulton L."/>
            <person name="Fulton R."/>
            <person name="Godfrey J."/>
            <person name="Minx P."/>
            <person name="Mitreva M."/>
            <person name="Roeseler W."/>
            <person name="Tian H."/>
            <person name="Witte H."/>
            <person name="Yang S.P."/>
            <person name="Wilson R.K."/>
            <person name="Sommer R.J."/>
        </authorList>
    </citation>
    <scope>NUCLEOTIDE SEQUENCE [LARGE SCALE GENOMIC DNA]</scope>
    <source>
        <strain evidence="6">PS312</strain>
    </source>
</reference>
<evidence type="ECO:0000256" key="2">
    <source>
        <dbReference type="ARBA" id="ARBA00022692"/>
    </source>
</evidence>
<evidence type="ECO:0000256" key="4">
    <source>
        <dbReference type="ARBA" id="ARBA00023136"/>
    </source>
</evidence>
<dbReference type="GO" id="GO:0004930">
    <property type="term" value="F:G protein-coupled receptor activity"/>
    <property type="evidence" value="ECO:0007669"/>
    <property type="project" value="InterPro"/>
</dbReference>
<dbReference type="Proteomes" id="UP000005239">
    <property type="component" value="Unassembled WGS sequence"/>
</dbReference>
<evidence type="ECO:0000256" key="1">
    <source>
        <dbReference type="ARBA" id="ARBA00004370"/>
    </source>
</evidence>
<dbReference type="PANTHER" id="PTHR23360">
    <property type="entry name" value="G-PROTEIN COUPLED RECEPTORS FAMILY 1 PROFILE DOMAIN-CONTAINING PROTEIN-RELATED"/>
    <property type="match status" value="1"/>
</dbReference>
<dbReference type="Pfam" id="PF10320">
    <property type="entry name" value="7TM_GPCR_Srsx"/>
    <property type="match status" value="2"/>
</dbReference>